<keyword evidence="2" id="KW-1185">Reference proteome</keyword>
<protein>
    <submittedName>
        <fullName evidence="1">Uncharacterized protein</fullName>
    </submittedName>
</protein>
<accession>A0A8K0KUN7</accession>
<reference evidence="1" key="2">
    <citation type="submission" date="2017-10" db="EMBL/GenBank/DDBJ databases">
        <title>Ladona fulva Genome sequencing and assembly.</title>
        <authorList>
            <person name="Murali S."/>
            <person name="Richards S."/>
            <person name="Bandaranaike D."/>
            <person name="Bellair M."/>
            <person name="Blankenburg K."/>
            <person name="Chao H."/>
            <person name="Dinh H."/>
            <person name="Doddapaneni H."/>
            <person name="Dugan-Rocha S."/>
            <person name="Elkadiri S."/>
            <person name="Gnanaolivu R."/>
            <person name="Hernandez B."/>
            <person name="Skinner E."/>
            <person name="Javaid M."/>
            <person name="Lee S."/>
            <person name="Li M."/>
            <person name="Ming W."/>
            <person name="Munidasa M."/>
            <person name="Muniz J."/>
            <person name="Nguyen L."/>
            <person name="Hughes D."/>
            <person name="Osuji N."/>
            <person name="Pu L.-L."/>
            <person name="Puazo M."/>
            <person name="Qu C."/>
            <person name="Quiroz J."/>
            <person name="Raj R."/>
            <person name="Weissenberger G."/>
            <person name="Xin Y."/>
            <person name="Zou X."/>
            <person name="Han Y."/>
            <person name="Worley K."/>
            <person name="Muzny D."/>
            <person name="Gibbs R."/>
        </authorList>
    </citation>
    <scope>NUCLEOTIDE SEQUENCE</scope>
    <source>
        <strain evidence="1">Sampled in the wild</strain>
    </source>
</reference>
<dbReference type="Proteomes" id="UP000792457">
    <property type="component" value="Unassembled WGS sequence"/>
</dbReference>
<feature type="non-terminal residue" evidence="1">
    <location>
        <position position="71"/>
    </location>
</feature>
<evidence type="ECO:0000313" key="2">
    <source>
        <dbReference type="Proteomes" id="UP000792457"/>
    </source>
</evidence>
<dbReference type="EMBL" id="KZ311017">
    <property type="protein sequence ID" value="KAG8240071.1"/>
    <property type="molecule type" value="Genomic_DNA"/>
</dbReference>
<dbReference type="AlphaFoldDB" id="A0A8K0KUN7"/>
<organism evidence="1 2">
    <name type="scientific">Ladona fulva</name>
    <name type="common">Scarce chaser dragonfly</name>
    <name type="synonym">Libellula fulva</name>
    <dbReference type="NCBI Taxonomy" id="123851"/>
    <lineage>
        <taxon>Eukaryota</taxon>
        <taxon>Metazoa</taxon>
        <taxon>Ecdysozoa</taxon>
        <taxon>Arthropoda</taxon>
        <taxon>Hexapoda</taxon>
        <taxon>Insecta</taxon>
        <taxon>Pterygota</taxon>
        <taxon>Palaeoptera</taxon>
        <taxon>Odonata</taxon>
        <taxon>Epiprocta</taxon>
        <taxon>Anisoptera</taxon>
        <taxon>Libelluloidea</taxon>
        <taxon>Libellulidae</taxon>
        <taxon>Ladona</taxon>
    </lineage>
</organism>
<proteinExistence type="predicted"/>
<evidence type="ECO:0000313" key="1">
    <source>
        <dbReference type="EMBL" id="KAG8240071.1"/>
    </source>
</evidence>
<gene>
    <name evidence="1" type="ORF">J437_LFUL019639</name>
</gene>
<comment type="caution">
    <text evidence="1">The sequence shown here is derived from an EMBL/GenBank/DDBJ whole genome shotgun (WGS) entry which is preliminary data.</text>
</comment>
<name>A0A8K0KUN7_LADFU</name>
<reference evidence="1" key="1">
    <citation type="submission" date="2013-04" db="EMBL/GenBank/DDBJ databases">
        <authorList>
            <person name="Qu J."/>
            <person name="Murali S.C."/>
            <person name="Bandaranaike D."/>
            <person name="Bellair M."/>
            <person name="Blankenburg K."/>
            <person name="Chao H."/>
            <person name="Dinh H."/>
            <person name="Doddapaneni H."/>
            <person name="Downs B."/>
            <person name="Dugan-Rocha S."/>
            <person name="Elkadiri S."/>
            <person name="Gnanaolivu R.D."/>
            <person name="Hernandez B."/>
            <person name="Javaid M."/>
            <person name="Jayaseelan J.C."/>
            <person name="Lee S."/>
            <person name="Li M."/>
            <person name="Ming W."/>
            <person name="Munidasa M."/>
            <person name="Muniz J."/>
            <person name="Nguyen L."/>
            <person name="Ongeri F."/>
            <person name="Osuji N."/>
            <person name="Pu L.-L."/>
            <person name="Puazo M."/>
            <person name="Qu C."/>
            <person name="Quiroz J."/>
            <person name="Raj R."/>
            <person name="Weissenberger G."/>
            <person name="Xin Y."/>
            <person name="Zou X."/>
            <person name="Han Y."/>
            <person name="Richards S."/>
            <person name="Worley K."/>
            <person name="Muzny D."/>
            <person name="Gibbs R."/>
        </authorList>
    </citation>
    <scope>NUCLEOTIDE SEQUENCE</scope>
    <source>
        <strain evidence="1">Sampled in the wild</strain>
    </source>
</reference>
<sequence length="71" mass="8195">MGSSLLRKCSHCYQSNICRQCSFFSCIQACYGECDEALDCKCSVRKVICFPAERFTNSQESFIPKRYETML</sequence>